<evidence type="ECO:0000256" key="3">
    <source>
        <dbReference type="ARBA" id="ARBA00023125"/>
    </source>
</evidence>
<dbReference type="AlphaFoldDB" id="A0A3M8QQK3"/>
<dbReference type="EMBL" id="RIZI01000195">
    <property type="protein sequence ID" value="RNF57772.1"/>
    <property type="molecule type" value="Genomic_DNA"/>
</dbReference>
<dbReference type="GO" id="GO:0003677">
    <property type="term" value="F:DNA binding"/>
    <property type="evidence" value="ECO:0007669"/>
    <property type="project" value="UniProtKB-KW"/>
</dbReference>
<keyword evidence="3" id="KW-0238">DNA-binding</keyword>
<dbReference type="InterPro" id="IPR013762">
    <property type="entry name" value="Integrase-like_cat_sf"/>
</dbReference>
<dbReference type="InterPro" id="IPR046668">
    <property type="entry name" value="DUF6538"/>
</dbReference>
<dbReference type="InterPro" id="IPR010998">
    <property type="entry name" value="Integrase_recombinase_N"/>
</dbReference>
<name>A0A3M8QQK3_9PROT</name>
<dbReference type="Gene3D" id="1.10.443.10">
    <property type="entry name" value="Intergrase catalytic core"/>
    <property type="match status" value="1"/>
</dbReference>
<dbReference type="InterPro" id="IPR011010">
    <property type="entry name" value="DNA_brk_join_enz"/>
</dbReference>
<dbReference type="OrthoDB" id="9784724at2"/>
<dbReference type="SUPFAM" id="SSF56349">
    <property type="entry name" value="DNA breaking-rejoining enzymes"/>
    <property type="match status" value="1"/>
</dbReference>
<gene>
    <name evidence="6" type="ORF">EC580_14180</name>
</gene>
<dbReference type="PANTHER" id="PTHR30349">
    <property type="entry name" value="PHAGE INTEGRASE-RELATED"/>
    <property type="match status" value="1"/>
</dbReference>
<dbReference type="Pfam" id="PF20172">
    <property type="entry name" value="DUF6538"/>
    <property type="match status" value="1"/>
</dbReference>
<evidence type="ECO:0000256" key="4">
    <source>
        <dbReference type="ARBA" id="ARBA00023172"/>
    </source>
</evidence>
<dbReference type="InterPro" id="IPR002104">
    <property type="entry name" value="Integrase_catalytic"/>
</dbReference>
<proteinExistence type="inferred from homology"/>
<sequence length="573" mass="64388">MPALPSNCYKTPHGFVFRIVVPEPLRPTVGKREIKKSLGRDYRQAVSQARFLSLQTDQQFNALRQQITPQMEYAEAFQRYIARPPDQRLQSITAVTPELAAGLRALWLSSLDADLTWRREGIDDEEYQELQKNIAEVQAEIAKALACGRPEPFLPVVHGLLVGKGYQLTVSPEEECRLVLDVLPALQEGYDILAQRQAGRLVQPALSPTENIPLPAVWEPTPAPADTGLNWEALLKHWRQDCERKPRTDHEIQRLVQSLSAFVPKAIPSTLTRAQVTEWLRHERDQRGNSAKTLEKKGTLVGAIFSVAVKDELLPKNPFSGFDYRRFAAKEGIAPEEERRPFSMEELTRIFSPEGLFGVTNGKGGGGYHARVWMPLVGLYSGARLNEIGQLTLSHISLDPVPHFRILHAKNQSSIRDVPIHPKLIELGFLDYVEAIRNAGHITLWPFLRSRGKINEDSELLGKWFSWFIHGKLAMPETVVFHSLRHSFKDLCRNALIPRDLHHALTGHSNLGEASNVGDDYGDGYSLEVKLEQMAKITLPLEIPRPLPFTGSLSVSDPLRAKRLQKGTPHGVP</sequence>
<evidence type="ECO:0000256" key="2">
    <source>
        <dbReference type="ARBA" id="ARBA00022908"/>
    </source>
</evidence>
<dbReference type="PANTHER" id="PTHR30349:SF64">
    <property type="entry name" value="PROPHAGE INTEGRASE INTD-RELATED"/>
    <property type="match status" value="1"/>
</dbReference>
<dbReference type="GO" id="GO:0015074">
    <property type="term" value="P:DNA integration"/>
    <property type="evidence" value="ECO:0007669"/>
    <property type="project" value="UniProtKB-KW"/>
</dbReference>
<organism evidence="6">
    <name type="scientific">Acidithiobacillus sulfuriphilus</name>
    <dbReference type="NCBI Taxonomy" id="1867749"/>
    <lineage>
        <taxon>Bacteria</taxon>
        <taxon>Pseudomonadati</taxon>
        <taxon>Pseudomonadota</taxon>
        <taxon>Acidithiobacillia</taxon>
        <taxon>Acidithiobacillales</taxon>
        <taxon>Acidithiobacillaceae</taxon>
        <taxon>Acidithiobacillus</taxon>
    </lineage>
</organism>
<dbReference type="Gene3D" id="1.10.150.130">
    <property type="match status" value="1"/>
</dbReference>
<keyword evidence="2" id="KW-0229">DNA integration</keyword>
<keyword evidence="4" id="KW-0233">DNA recombination</keyword>
<protein>
    <submittedName>
        <fullName evidence="6">Site-specific integrase</fullName>
    </submittedName>
</protein>
<dbReference type="CDD" id="cd01184">
    <property type="entry name" value="INT_C_like_1"/>
    <property type="match status" value="1"/>
</dbReference>
<evidence type="ECO:0000313" key="6">
    <source>
        <dbReference type="EMBL" id="RNF57772.1"/>
    </source>
</evidence>
<accession>A0A3M8QQK3</accession>
<feature type="domain" description="Tyr recombinase" evidence="5">
    <location>
        <begin position="337"/>
        <end position="535"/>
    </location>
</feature>
<evidence type="ECO:0000256" key="1">
    <source>
        <dbReference type="ARBA" id="ARBA00008857"/>
    </source>
</evidence>
<dbReference type="InterPro" id="IPR050090">
    <property type="entry name" value="Tyrosine_recombinase_XerCD"/>
</dbReference>
<evidence type="ECO:0000259" key="5">
    <source>
        <dbReference type="PROSITE" id="PS51898"/>
    </source>
</evidence>
<reference evidence="6" key="1">
    <citation type="submission" date="2018-10" db="EMBL/GenBank/DDBJ databases">
        <title>Acidithiobacillus sulfuriphilus sp. nov.: an extremely acidophilic sulfur-oxidizing chemolithotroph isolated from a neutral pH environment.</title>
        <authorList>
            <person name="Falagan C."/>
            <person name="Moya-Beltran A."/>
            <person name="Quatrini R."/>
            <person name="Johnson D.B."/>
        </authorList>
    </citation>
    <scope>NUCLEOTIDE SEQUENCE [LARGE SCALE GENOMIC DNA]</scope>
    <source>
        <strain evidence="6">CJ-2</strain>
    </source>
</reference>
<dbReference type="GO" id="GO:0006310">
    <property type="term" value="P:DNA recombination"/>
    <property type="evidence" value="ECO:0007669"/>
    <property type="project" value="UniProtKB-KW"/>
</dbReference>
<dbReference type="PROSITE" id="PS51898">
    <property type="entry name" value="TYR_RECOMBINASE"/>
    <property type="match status" value="1"/>
</dbReference>
<comment type="similarity">
    <text evidence="1">Belongs to the 'phage' integrase family.</text>
</comment>
<dbReference type="RefSeq" id="WP_123106184.1">
    <property type="nucleotide sequence ID" value="NZ_CP127527.1"/>
</dbReference>
<comment type="caution">
    <text evidence="6">The sequence shown here is derived from an EMBL/GenBank/DDBJ whole genome shotgun (WGS) entry which is preliminary data.</text>
</comment>